<feature type="transmembrane region" description="Helical" evidence="1">
    <location>
        <begin position="42"/>
        <end position="59"/>
    </location>
</feature>
<accession>A0AB35UMT5</accession>
<comment type="caution">
    <text evidence="2">The sequence shown here is derived from an EMBL/GenBank/DDBJ whole genome shotgun (WGS) entry which is preliminary data.</text>
</comment>
<keyword evidence="1" id="KW-0812">Transmembrane</keyword>
<keyword evidence="1" id="KW-1133">Transmembrane helix</keyword>
<evidence type="ECO:0000313" key="2">
    <source>
        <dbReference type="EMBL" id="MDY5168271.1"/>
    </source>
</evidence>
<reference evidence="2" key="1">
    <citation type="submission" date="2022-03" db="EMBL/GenBank/DDBJ databases">
        <title>First case of bacteraemia caused by Dielma fastidiosa in a patient hospitalised with diverticulitis.</title>
        <authorList>
            <person name="Forman-Ankjaer B."/>
            <person name="Hvid-Jensen F."/>
            <person name="Kobel C.M."/>
            <person name="Greve T."/>
        </authorList>
    </citation>
    <scope>NUCLEOTIDE SEQUENCE</scope>
    <source>
        <strain evidence="2">AUH_DF_2021</strain>
    </source>
</reference>
<keyword evidence="1" id="KW-0472">Membrane</keyword>
<evidence type="ECO:0000256" key="1">
    <source>
        <dbReference type="SAM" id="Phobius"/>
    </source>
</evidence>
<dbReference type="AlphaFoldDB" id="A0AB35UMT5"/>
<dbReference type="Proteomes" id="UP001276902">
    <property type="component" value="Unassembled WGS sequence"/>
</dbReference>
<organism evidence="2 3">
    <name type="scientific">Dielma fastidiosa</name>
    <dbReference type="NCBI Taxonomy" id="1034346"/>
    <lineage>
        <taxon>Bacteria</taxon>
        <taxon>Bacillati</taxon>
        <taxon>Bacillota</taxon>
        <taxon>Erysipelotrichia</taxon>
        <taxon>Erysipelotrichales</taxon>
        <taxon>Erysipelotrichaceae</taxon>
        <taxon>Dielma</taxon>
    </lineage>
</organism>
<protein>
    <submittedName>
        <fullName evidence="2">Zf-TFIIB domain-containing protein</fullName>
    </submittedName>
</protein>
<feature type="transmembrane region" description="Helical" evidence="1">
    <location>
        <begin position="20"/>
        <end position="36"/>
    </location>
</feature>
<gene>
    <name evidence="2" type="ORF">MQE39_09100</name>
</gene>
<proteinExistence type="predicted"/>
<name>A0AB35UMT5_9FIRM</name>
<evidence type="ECO:0000313" key="3">
    <source>
        <dbReference type="Proteomes" id="UP001276902"/>
    </source>
</evidence>
<sequence length="140" mass="16910">MKMSDRFRNFMRGRYGVDQLSNGLVFLFFILILIGILTCNTIFTWIALIPMILSYYRMFSKNFSKRYNENRIYTNLMSPVYDLLDKIKGFFNRKIKRFKTRKEYKYFKCPNCKQELRVPRGRGEITVTCPKCKQSFDRKS</sequence>
<dbReference type="RefSeq" id="WP_320883611.1">
    <property type="nucleotide sequence ID" value="NZ_BAABZA010000006.1"/>
</dbReference>
<dbReference type="EMBL" id="JALDAW010000013">
    <property type="protein sequence ID" value="MDY5168271.1"/>
    <property type="molecule type" value="Genomic_DNA"/>
</dbReference>